<dbReference type="Pfam" id="PF03446">
    <property type="entry name" value="NAD_binding_2"/>
    <property type="match status" value="1"/>
</dbReference>
<evidence type="ECO:0000313" key="3">
    <source>
        <dbReference type="Proteomes" id="UP000254640"/>
    </source>
</evidence>
<dbReference type="Proteomes" id="UP000254640">
    <property type="component" value="Unassembled WGS sequence"/>
</dbReference>
<dbReference type="InterPro" id="IPR006115">
    <property type="entry name" value="6PGDH_NADP-bd"/>
</dbReference>
<accession>A0A379AH94</accession>
<dbReference type="AlphaFoldDB" id="A0A379AH94"/>
<keyword evidence="3" id="KW-1185">Reference proteome</keyword>
<dbReference type="EMBL" id="UGSO01000001">
    <property type="protein sequence ID" value="SUB16902.1"/>
    <property type="molecule type" value="Genomic_DNA"/>
</dbReference>
<dbReference type="InterPro" id="IPR036291">
    <property type="entry name" value="NAD(P)-bd_dom_sf"/>
</dbReference>
<reference evidence="2 3" key="1">
    <citation type="submission" date="2018-06" db="EMBL/GenBank/DDBJ databases">
        <authorList>
            <consortium name="Pathogen Informatics"/>
            <person name="Doyle S."/>
        </authorList>
    </citation>
    <scope>NUCLEOTIDE SEQUENCE [LARGE SCALE GENOMIC DNA]</scope>
    <source>
        <strain evidence="2 3">NCTC9381</strain>
    </source>
</reference>
<gene>
    <name evidence="2" type="ORF">NCTC9381_02818</name>
</gene>
<dbReference type="Gene3D" id="3.40.50.720">
    <property type="entry name" value="NAD(P)-binding Rossmann-like Domain"/>
    <property type="match status" value="1"/>
</dbReference>
<name>A0A379AH94_ENTAG</name>
<feature type="domain" description="6-phosphogluconate dehydrogenase NADP-binding" evidence="1">
    <location>
        <begin position="6"/>
        <end position="97"/>
    </location>
</feature>
<proteinExistence type="predicted"/>
<sequence>MKQPEVAVLGLGAMGHAFAAKPAEKWLSRSWLEPQPARAAKICWMRVCQLADSPAEAVREADVVIAMLSDGDTTEQVLHQVQEAFKQGATLCQMGTIA</sequence>
<dbReference type="GO" id="GO:0050661">
    <property type="term" value="F:NADP binding"/>
    <property type="evidence" value="ECO:0007669"/>
    <property type="project" value="InterPro"/>
</dbReference>
<protein>
    <submittedName>
        <fullName evidence="2">NADH-dependent gamma-hydroxybutyrate dehydrogenase</fullName>
    </submittedName>
</protein>
<dbReference type="SUPFAM" id="SSF51735">
    <property type="entry name" value="NAD(P)-binding Rossmann-fold domains"/>
    <property type="match status" value="1"/>
</dbReference>
<evidence type="ECO:0000259" key="1">
    <source>
        <dbReference type="Pfam" id="PF03446"/>
    </source>
</evidence>
<organism evidence="2 3">
    <name type="scientific">Enterobacter agglomerans</name>
    <name type="common">Erwinia herbicola</name>
    <name type="synonym">Pantoea agglomerans</name>
    <dbReference type="NCBI Taxonomy" id="549"/>
    <lineage>
        <taxon>Bacteria</taxon>
        <taxon>Pseudomonadati</taxon>
        <taxon>Pseudomonadota</taxon>
        <taxon>Gammaproteobacteria</taxon>
        <taxon>Enterobacterales</taxon>
        <taxon>Erwiniaceae</taxon>
        <taxon>Pantoea</taxon>
        <taxon>Pantoea agglomerans group</taxon>
    </lineage>
</organism>
<evidence type="ECO:0000313" key="2">
    <source>
        <dbReference type="EMBL" id="SUB16902.1"/>
    </source>
</evidence>